<reference evidence="2 3" key="1">
    <citation type="submission" date="2015-03" db="EMBL/GenBank/DDBJ databases">
        <title>Genome assembly of Sandaracinus amylolyticus DSM 53668.</title>
        <authorList>
            <person name="Sharma G."/>
            <person name="Subramanian S."/>
        </authorList>
    </citation>
    <scope>NUCLEOTIDE SEQUENCE [LARGE SCALE GENOMIC DNA]</scope>
    <source>
        <strain evidence="2 3">DSM 53668</strain>
    </source>
</reference>
<gene>
    <name evidence="2" type="ORF">DB32_005234</name>
</gene>
<evidence type="ECO:0000313" key="2">
    <source>
        <dbReference type="EMBL" id="AKF08085.1"/>
    </source>
</evidence>
<sequence>MRIFAFLVSLALAVPTVVLAQPVPMGPTREVRALDAGLVSVTTTWSEARGRRAARVTASLGAARPLVLHDGATVRTAIGGERDALLVVAFHGGEHAFVRARLARVVEGGALSAGPTLELSREHAARRPTLRPAAALVATTPDGFTVLVQEQDTRSPDADVVTTMTRIAHDGALIEAPRVVAIPWALGALAWNGRGYHLAVLWGGWGTEHAGTARVCLVTLSEQGAPQEHPWWASTFDALSDVQLARRDDGAMVLVWRRGDALAVMAHVSSAPGRWGAEPAPAIEVARIAPDAPFALQLDGERIVARTE</sequence>
<dbReference type="KEGG" id="samy:DB32_005234"/>
<evidence type="ECO:0000256" key="1">
    <source>
        <dbReference type="SAM" id="SignalP"/>
    </source>
</evidence>
<dbReference type="RefSeq" id="WP_053235270.1">
    <property type="nucleotide sequence ID" value="NZ_CP011125.1"/>
</dbReference>
<dbReference type="Proteomes" id="UP000034883">
    <property type="component" value="Chromosome"/>
</dbReference>
<accession>A0A0F6YJQ6</accession>
<dbReference type="AlphaFoldDB" id="A0A0F6YJQ6"/>
<proteinExistence type="predicted"/>
<organism evidence="2 3">
    <name type="scientific">Sandaracinus amylolyticus</name>
    <dbReference type="NCBI Taxonomy" id="927083"/>
    <lineage>
        <taxon>Bacteria</taxon>
        <taxon>Pseudomonadati</taxon>
        <taxon>Myxococcota</taxon>
        <taxon>Polyangia</taxon>
        <taxon>Polyangiales</taxon>
        <taxon>Sandaracinaceae</taxon>
        <taxon>Sandaracinus</taxon>
    </lineage>
</organism>
<evidence type="ECO:0000313" key="3">
    <source>
        <dbReference type="Proteomes" id="UP000034883"/>
    </source>
</evidence>
<feature type="signal peptide" evidence="1">
    <location>
        <begin position="1"/>
        <end position="20"/>
    </location>
</feature>
<protein>
    <submittedName>
        <fullName evidence="2">Uncharacterized protein</fullName>
    </submittedName>
</protein>
<name>A0A0F6YJQ6_9BACT</name>
<keyword evidence="1" id="KW-0732">Signal</keyword>
<keyword evidence="3" id="KW-1185">Reference proteome</keyword>
<feature type="chain" id="PRO_5002512710" evidence="1">
    <location>
        <begin position="21"/>
        <end position="308"/>
    </location>
</feature>
<dbReference type="EMBL" id="CP011125">
    <property type="protein sequence ID" value="AKF08085.1"/>
    <property type="molecule type" value="Genomic_DNA"/>
</dbReference>